<gene>
    <name evidence="1" type="ORF">EA71_01443</name>
</gene>
<proteinExistence type="predicted"/>
<dbReference type="Proteomes" id="UP000252797">
    <property type="component" value="Unassembled WGS sequence"/>
</dbReference>
<evidence type="ECO:0000313" key="1">
    <source>
        <dbReference type="EMBL" id="RCA10691.1"/>
    </source>
</evidence>
<dbReference type="EMBL" id="LEPB01000004">
    <property type="protein sequence ID" value="RCA10691.1"/>
    <property type="molecule type" value="Genomic_DNA"/>
</dbReference>
<dbReference type="AlphaFoldDB" id="A0A367CDG5"/>
<reference evidence="1 2" key="1">
    <citation type="submission" date="2015-06" db="EMBL/GenBank/DDBJ databases">
        <title>The Genome Sequence of Enterococcus durans 4EA1.</title>
        <authorList>
            <consortium name="The Broad Institute Genomics Platform"/>
            <consortium name="The Broad Institute Genome Sequencing Center for Infectious Disease"/>
            <person name="Earl A.M."/>
            <person name="Van Tyne D."/>
            <person name="Lebreton F."/>
            <person name="Saavedra J.T."/>
            <person name="Gilmore M.S."/>
            <person name="Manson Mcguire A."/>
            <person name="Clock S."/>
            <person name="Crupain M."/>
            <person name="Rangan U."/>
            <person name="Young S."/>
            <person name="Abouelleil A."/>
            <person name="Cao P."/>
            <person name="Chapman S.B."/>
            <person name="Griggs A."/>
            <person name="Priest M."/>
            <person name="Shea T."/>
            <person name="Wortman J."/>
            <person name="Nusbaum C."/>
            <person name="Birren B."/>
        </authorList>
    </citation>
    <scope>NUCLEOTIDE SEQUENCE [LARGE SCALE GENOMIC DNA]</scope>
    <source>
        <strain evidence="1 2">4EA1</strain>
    </source>
</reference>
<accession>A0A367CDG5</accession>
<sequence>MCEEDKKTFLKIIVDEFQGFDFISRSATHLSLSL</sequence>
<protein>
    <submittedName>
        <fullName evidence="1">Uncharacterized protein</fullName>
    </submittedName>
</protein>
<comment type="caution">
    <text evidence="1">The sequence shown here is derived from an EMBL/GenBank/DDBJ whole genome shotgun (WGS) entry which is preliminary data.</text>
</comment>
<organism evidence="1 2">
    <name type="scientific">Enterococcus durans</name>
    <dbReference type="NCBI Taxonomy" id="53345"/>
    <lineage>
        <taxon>Bacteria</taxon>
        <taxon>Bacillati</taxon>
        <taxon>Bacillota</taxon>
        <taxon>Bacilli</taxon>
        <taxon>Lactobacillales</taxon>
        <taxon>Enterococcaceae</taxon>
        <taxon>Enterococcus</taxon>
    </lineage>
</organism>
<evidence type="ECO:0000313" key="2">
    <source>
        <dbReference type="Proteomes" id="UP000252797"/>
    </source>
</evidence>
<name>A0A367CDG5_9ENTE</name>